<dbReference type="KEGG" id="erl:AOC36_03870"/>
<proteinExistence type="predicted"/>
<protein>
    <submittedName>
        <fullName evidence="1">Uncharacterized protein</fullName>
    </submittedName>
</protein>
<dbReference type="Proteomes" id="UP000063781">
    <property type="component" value="Chromosome"/>
</dbReference>
<evidence type="ECO:0000313" key="1">
    <source>
        <dbReference type="EMBL" id="AMC93139.1"/>
    </source>
</evidence>
<reference evidence="1 2" key="1">
    <citation type="submission" date="2015-10" db="EMBL/GenBank/DDBJ databases">
        <title>Erysipelothrix larvae sp. LV19 isolated from the larval gut of the rhinoceros beetle, Trypoxylus dichotomus.</title>
        <authorList>
            <person name="Lim S."/>
            <person name="Kim B.-C."/>
        </authorList>
    </citation>
    <scope>NUCLEOTIDE SEQUENCE [LARGE SCALE GENOMIC DNA]</scope>
    <source>
        <strain evidence="1 2">LV19</strain>
    </source>
</reference>
<dbReference type="AlphaFoldDB" id="A0A0X8GZB6"/>
<dbReference type="OrthoDB" id="1648523at2"/>
<organism evidence="1 2">
    <name type="scientific">Erysipelothrix larvae</name>
    <dbReference type="NCBI Taxonomy" id="1514105"/>
    <lineage>
        <taxon>Bacteria</taxon>
        <taxon>Bacillati</taxon>
        <taxon>Bacillota</taxon>
        <taxon>Erysipelotrichia</taxon>
        <taxon>Erysipelotrichales</taxon>
        <taxon>Erysipelotrichaceae</taxon>
        <taxon>Erysipelothrix</taxon>
    </lineage>
</organism>
<dbReference type="RefSeq" id="WP_067631620.1">
    <property type="nucleotide sequence ID" value="NZ_CP013213.1"/>
</dbReference>
<dbReference type="EMBL" id="CP013213">
    <property type="protein sequence ID" value="AMC93139.1"/>
    <property type="molecule type" value="Genomic_DNA"/>
</dbReference>
<sequence>MVKDQERFTIVISNGNLSTGPQLVLPSFRPISLYEIEDDFDQLTQEVEVGVSDEMIRNEMIEFLSAFKEALRLKNVLPLVDYFVMNHGGRVNMEQIKPAFDALSELIDTVTDSNRRMN</sequence>
<evidence type="ECO:0000313" key="2">
    <source>
        <dbReference type="Proteomes" id="UP000063781"/>
    </source>
</evidence>
<gene>
    <name evidence="1" type="ORF">AOC36_03870</name>
</gene>
<accession>A0A0X8GZB6</accession>
<name>A0A0X8GZB6_9FIRM</name>
<keyword evidence="2" id="KW-1185">Reference proteome</keyword>